<reference evidence="2 3" key="1">
    <citation type="journal article" date="2017" name="Int. J. Syst. Evol. Microbiol.">
        <title>Desulfovibrio senegalensis sp. nov., a mesophilic sulfate reducer isolated from marine sediment.</title>
        <authorList>
            <person name="Thioye A."/>
            <person name="Gam Z.B.A."/>
            <person name="Mbengue M."/>
            <person name="Cayol J.L."/>
            <person name="Joseph-Bartoli M."/>
            <person name="Toure-Kane C."/>
            <person name="Labat M."/>
        </authorList>
    </citation>
    <scope>NUCLEOTIDE SEQUENCE [LARGE SCALE GENOMIC DNA]</scope>
    <source>
        <strain evidence="2 3">DSM 101509</strain>
    </source>
</reference>
<evidence type="ECO:0000313" key="2">
    <source>
        <dbReference type="EMBL" id="KAB1443586.1"/>
    </source>
</evidence>
<dbReference type="AlphaFoldDB" id="A0A6N6N6D3"/>
<dbReference type="InterPro" id="IPR051532">
    <property type="entry name" value="Ester_Hydrolysis_Enzymes"/>
</dbReference>
<dbReference type="PANTHER" id="PTHR30383:SF5">
    <property type="entry name" value="SGNH HYDROLASE-TYPE ESTERASE DOMAIN-CONTAINING PROTEIN"/>
    <property type="match status" value="1"/>
</dbReference>
<dbReference type="SUPFAM" id="SSF52266">
    <property type="entry name" value="SGNH hydrolase"/>
    <property type="match status" value="1"/>
</dbReference>
<accession>A0A6N6N6D3</accession>
<organism evidence="2 3">
    <name type="scientific">Pseudodesulfovibrio senegalensis</name>
    <dbReference type="NCBI Taxonomy" id="1721087"/>
    <lineage>
        <taxon>Bacteria</taxon>
        <taxon>Pseudomonadati</taxon>
        <taxon>Thermodesulfobacteriota</taxon>
        <taxon>Desulfovibrionia</taxon>
        <taxon>Desulfovibrionales</taxon>
        <taxon>Desulfovibrionaceae</taxon>
    </lineage>
</organism>
<comment type="caution">
    <text evidence="2">The sequence shown here is derived from an EMBL/GenBank/DDBJ whole genome shotgun (WGS) entry which is preliminary data.</text>
</comment>
<dbReference type="GO" id="GO:0004622">
    <property type="term" value="F:phosphatidylcholine lysophospholipase activity"/>
    <property type="evidence" value="ECO:0007669"/>
    <property type="project" value="TreeGrafter"/>
</dbReference>
<dbReference type="InterPro" id="IPR036514">
    <property type="entry name" value="SGNH_hydro_sf"/>
</dbReference>
<dbReference type="CDD" id="cd01822">
    <property type="entry name" value="Lysophospholipase_L1_like"/>
    <property type="match status" value="1"/>
</dbReference>
<dbReference type="OrthoDB" id="9786188at2"/>
<evidence type="ECO:0000259" key="1">
    <source>
        <dbReference type="Pfam" id="PF13472"/>
    </source>
</evidence>
<dbReference type="PANTHER" id="PTHR30383">
    <property type="entry name" value="THIOESTERASE 1/PROTEASE 1/LYSOPHOSPHOLIPASE L1"/>
    <property type="match status" value="1"/>
</dbReference>
<protein>
    <submittedName>
        <fullName evidence="2">Arylesterase</fullName>
    </submittedName>
</protein>
<proteinExistence type="predicted"/>
<dbReference type="InterPro" id="IPR013830">
    <property type="entry name" value="SGNH_hydro"/>
</dbReference>
<keyword evidence="3" id="KW-1185">Reference proteome</keyword>
<feature type="domain" description="SGNH hydrolase-type esterase" evidence="1">
    <location>
        <begin position="10"/>
        <end position="174"/>
    </location>
</feature>
<dbReference type="Pfam" id="PF13472">
    <property type="entry name" value="Lipase_GDSL_2"/>
    <property type="match status" value="1"/>
</dbReference>
<dbReference type="Proteomes" id="UP000438699">
    <property type="component" value="Unassembled WGS sequence"/>
</dbReference>
<dbReference type="Gene3D" id="3.40.50.1110">
    <property type="entry name" value="SGNH hydrolase"/>
    <property type="match status" value="1"/>
</dbReference>
<name>A0A6N6N6D3_9BACT</name>
<sequence>MSATTESLAVFGDSLSEGYGLSSRHALPAVLQQLLAEQGIVVNAVNFGVSGDTSADGLARIDKVLGFVAANPPSAVILEFGANDFYIEEPVNIVERNLDTMLSAFAKTKTPVLLVGIRAVAEIPNDYRKEFNPIFQRLAKRHSVPLYPDILAPYLGNSMLTLMDGLHPNEDGVAAIARDMLPMVEKLVHNLNRIPS</sequence>
<evidence type="ECO:0000313" key="3">
    <source>
        <dbReference type="Proteomes" id="UP000438699"/>
    </source>
</evidence>
<gene>
    <name evidence="2" type="ORF">F8A88_04900</name>
</gene>
<dbReference type="EMBL" id="WAIE01000001">
    <property type="protein sequence ID" value="KAB1443586.1"/>
    <property type="molecule type" value="Genomic_DNA"/>
</dbReference>
<dbReference type="RefSeq" id="WP_151149958.1">
    <property type="nucleotide sequence ID" value="NZ_WAIE01000001.1"/>
</dbReference>